<organism evidence="2 3">
    <name type="scientific">Fodinibius halophilus</name>
    <dbReference type="NCBI Taxonomy" id="1736908"/>
    <lineage>
        <taxon>Bacteria</taxon>
        <taxon>Pseudomonadati</taxon>
        <taxon>Balneolota</taxon>
        <taxon>Balneolia</taxon>
        <taxon>Balneolales</taxon>
        <taxon>Balneolaceae</taxon>
        <taxon>Fodinibius</taxon>
    </lineage>
</organism>
<keyword evidence="1" id="KW-1133">Transmembrane helix</keyword>
<keyword evidence="1" id="KW-0472">Membrane</keyword>
<sequence length="75" mass="7959">MKIKRIVRIFCLAIILAAAPILLTVWDSNISVFNDAEASMGVCCAGSGICVIGDHTITESYMNKPGTGCGAKEIR</sequence>
<name>A0A6M1T7V8_9BACT</name>
<evidence type="ECO:0000313" key="2">
    <source>
        <dbReference type="EMBL" id="NGP88723.1"/>
    </source>
</evidence>
<dbReference type="AlphaFoldDB" id="A0A6M1T7V8"/>
<gene>
    <name evidence="2" type="ORF">G3569_10175</name>
</gene>
<accession>A0A6M1T7V8</accession>
<dbReference type="RefSeq" id="WP_165268752.1">
    <property type="nucleotide sequence ID" value="NZ_JAALLS010000012.1"/>
</dbReference>
<protein>
    <submittedName>
        <fullName evidence="2">Uncharacterized protein</fullName>
    </submittedName>
</protein>
<proteinExistence type="predicted"/>
<comment type="caution">
    <text evidence="2">The sequence shown here is derived from an EMBL/GenBank/DDBJ whole genome shotgun (WGS) entry which is preliminary data.</text>
</comment>
<reference evidence="2 3" key="1">
    <citation type="submission" date="2020-02" db="EMBL/GenBank/DDBJ databases">
        <title>Aliifodinibius halophilus 2W32, complete genome.</title>
        <authorList>
            <person name="Li Y."/>
            <person name="Wu S."/>
        </authorList>
    </citation>
    <scope>NUCLEOTIDE SEQUENCE [LARGE SCALE GENOMIC DNA]</scope>
    <source>
        <strain evidence="2 3">2W32</strain>
    </source>
</reference>
<keyword evidence="1" id="KW-0812">Transmembrane</keyword>
<dbReference type="EMBL" id="JAALLS010000012">
    <property type="protein sequence ID" value="NGP88723.1"/>
    <property type="molecule type" value="Genomic_DNA"/>
</dbReference>
<dbReference type="Proteomes" id="UP000479132">
    <property type="component" value="Unassembled WGS sequence"/>
</dbReference>
<evidence type="ECO:0000313" key="3">
    <source>
        <dbReference type="Proteomes" id="UP000479132"/>
    </source>
</evidence>
<evidence type="ECO:0000256" key="1">
    <source>
        <dbReference type="SAM" id="Phobius"/>
    </source>
</evidence>
<feature type="transmembrane region" description="Helical" evidence="1">
    <location>
        <begin position="7"/>
        <end position="26"/>
    </location>
</feature>
<keyword evidence="3" id="KW-1185">Reference proteome</keyword>